<keyword evidence="3 10" id="KW-0812">Transmembrane</keyword>
<keyword evidence="5 10" id="KW-0201">Cytochrome c-type biogenesis</keyword>
<evidence type="ECO:0000256" key="11">
    <source>
        <dbReference type="PIRSR" id="PIRSR604329-50"/>
    </source>
</evidence>
<keyword evidence="8 10" id="KW-0408">Iron</keyword>
<keyword evidence="13" id="KW-1185">Reference proteome</keyword>
<dbReference type="InterPro" id="IPR036127">
    <property type="entry name" value="CcmE-like_sf"/>
</dbReference>
<keyword evidence="6 10" id="KW-0735">Signal-anchor</keyword>
<gene>
    <name evidence="10" type="primary">ccmE</name>
    <name evidence="10" type="synonym">cycJ</name>
    <name evidence="12" type="ORF">SAMN05444370_101386</name>
</gene>
<dbReference type="GO" id="GO:0046872">
    <property type="term" value="F:metal ion binding"/>
    <property type="evidence" value="ECO:0007669"/>
    <property type="project" value="UniProtKB-KW"/>
</dbReference>
<dbReference type="NCBIfam" id="NF009731">
    <property type="entry name" value="PRK13254.1-5"/>
    <property type="match status" value="1"/>
</dbReference>
<evidence type="ECO:0000256" key="1">
    <source>
        <dbReference type="ARBA" id="ARBA00004370"/>
    </source>
</evidence>
<dbReference type="GO" id="GO:0020037">
    <property type="term" value="F:heme binding"/>
    <property type="evidence" value="ECO:0007669"/>
    <property type="project" value="InterPro"/>
</dbReference>
<dbReference type="GO" id="GO:0017003">
    <property type="term" value="P:protein-heme linkage"/>
    <property type="evidence" value="ECO:0007669"/>
    <property type="project" value="UniProtKB-UniRule"/>
</dbReference>
<name>A0A1H3VXS8_9RHOB</name>
<dbReference type="Pfam" id="PF03100">
    <property type="entry name" value="CcmE"/>
    <property type="match status" value="1"/>
</dbReference>
<keyword evidence="10" id="KW-1003">Cell membrane</keyword>
<keyword evidence="2 10" id="KW-0349">Heme</keyword>
<keyword evidence="7 10" id="KW-1133">Transmembrane helix</keyword>
<reference evidence="12 13" key="1">
    <citation type="submission" date="2016-10" db="EMBL/GenBank/DDBJ databases">
        <authorList>
            <person name="de Groot N.N."/>
        </authorList>
    </citation>
    <scope>NUCLEOTIDE SEQUENCE [LARGE SCALE GENOMIC DNA]</scope>
    <source>
        <strain evidence="12 13">DSM 15345</strain>
    </source>
</reference>
<comment type="similarity">
    <text evidence="10">Belongs to the CcmE/CycJ family.</text>
</comment>
<accession>A0A1H3VXS8</accession>
<evidence type="ECO:0000256" key="7">
    <source>
        <dbReference type="ARBA" id="ARBA00022989"/>
    </source>
</evidence>
<dbReference type="NCBIfam" id="NF009727">
    <property type="entry name" value="PRK13254.1-1"/>
    <property type="match status" value="1"/>
</dbReference>
<comment type="function">
    <text evidence="10">Heme chaperone required for the biogenesis of c-type cytochromes. Transiently binds heme delivered by CcmC and transfers the heme to apo-cytochromes in a process facilitated by CcmF and CcmH.</text>
</comment>
<dbReference type="PANTHER" id="PTHR34128:SF2">
    <property type="entry name" value="CYTOCHROME C-TYPE BIOGENESIS PROTEIN CCME HOMOLOG, MITOCHONDRIAL"/>
    <property type="match status" value="1"/>
</dbReference>
<dbReference type="Proteomes" id="UP000198703">
    <property type="component" value="Unassembled WGS sequence"/>
</dbReference>
<keyword evidence="9 10" id="KW-0472">Membrane</keyword>
<feature type="topological domain" description="Extracellular" evidence="10">
    <location>
        <begin position="31"/>
        <end position="143"/>
    </location>
</feature>
<dbReference type="GO" id="GO:0005886">
    <property type="term" value="C:plasma membrane"/>
    <property type="evidence" value="ECO:0007669"/>
    <property type="project" value="UniProtKB-SubCell"/>
</dbReference>
<dbReference type="HAMAP" id="MF_01959">
    <property type="entry name" value="CcmE"/>
    <property type="match status" value="1"/>
</dbReference>
<dbReference type="OrthoDB" id="9793584at2"/>
<evidence type="ECO:0000313" key="13">
    <source>
        <dbReference type="Proteomes" id="UP000198703"/>
    </source>
</evidence>
<dbReference type="GO" id="GO:0017004">
    <property type="term" value="P:cytochrome complex assembly"/>
    <property type="evidence" value="ECO:0007669"/>
    <property type="project" value="UniProtKB-KW"/>
</dbReference>
<dbReference type="InterPro" id="IPR004329">
    <property type="entry name" value="CcmE"/>
</dbReference>
<dbReference type="InterPro" id="IPR012340">
    <property type="entry name" value="NA-bd_OB-fold"/>
</dbReference>
<evidence type="ECO:0000256" key="10">
    <source>
        <dbReference type="HAMAP-Rule" id="MF_01959"/>
    </source>
</evidence>
<protein>
    <recommendedName>
        <fullName evidence="10">Cytochrome c-type biogenesis protein CcmE</fullName>
    </recommendedName>
    <alternativeName>
        <fullName evidence="10">Cytochrome c maturation protein E</fullName>
    </alternativeName>
    <alternativeName>
        <fullName evidence="10">Heme chaperone CcmE</fullName>
    </alternativeName>
</protein>
<dbReference type="STRING" id="89524.SAMN05444370_101386"/>
<feature type="binding site" description="covalent" evidence="10 11">
    <location>
        <position position="123"/>
    </location>
    <ligand>
        <name>heme</name>
        <dbReference type="ChEBI" id="CHEBI:30413"/>
    </ligand>
</feature>
<evidence type="ECO:0000256" key="2">
    <source>
        <dbReference type="ARBA" id="ARBA00022617"/>
    </source>
</evidence>
<sequence length="143" mass="15451">MAMTRKKRRIMFLAAGALAMTGATALAVVGFRESIVFFMPPAELLAKAPGPEQRLRVGGMVVEGSVVRGQGETVRFTLTDYEGSVEVAFAGVLPDLFSEGQGAVAEGYFREGRFEAREVLAKHDEKYMPRNVADTLKTPPPGT</sequence>
<comment type="subcellular location">
    <subcellularLocation>
        <location evidence="10">Cell membrane</location>
        <topology evidence="10">Single-pass type II membrane protein</topology>
    </subcellularLocation>
    <subcellularLocation>
        <location evidence="1">Membrane</location>
    </subcellularLocation>
</comment>
<dbReference type="SUPFAM" id="SSF82093">
    <property type="entry name" value="Heme chaperone CcmE"/>
    <property type="match status" value="1"/>
</dbReference>
<organism evidence="12 13">
    <name type="scientific">Rubrimonas cliftonensis</name>
    <dbReference type="NCBI Taxonomy" id="89524"/>
    <lineage>
        <taxon>Bacteria</taxon>
        <taxon>Pseudomonadati</taxon>
        <taxon>Pseudomonadota</taxon>
        <taxon>Alphaproteobacteria</taxon>
        <taxon>Rhodobacterales</taxon>
        <taxon>Paracoccaceae</taxon>
        <taxon>Rubrimonas</taxon>
    </lineage>
</organism>
<feature type="binding site" description="axial binding residue" evidence="10 11">
    <location>
        <position position="127"/>
    </location>
    <ligand>
        <name>heme</name>
        <dbReference type="ChEBI" id="CHEBI:30413"/>
    </ligand>
    <ligandPart>
        <name>Fe</name>
        <dbReference type="ChEBI" id="CHEBI:18248"/>
    </ligandPart>
</feature>
<evidence type="ECO:0000256" key="5">
    <source>
        <dbReference type="ARBA" id="ARBA00022748"/>
    </source>
</evidence>
<evidence type="ECO:0000256" key="3">
    <source>
        <dbReference type="ARBA" id="ARBA00022692"/>
    </source>
</evidence>
<dbReference type="Gene3D" id="2.40.50.140">
    <property type="entry name" value="Nucleic acid-binding proteins"/>
    <property type="match status" value="1"/>
</dbReference>
<dbReference type="AlphaFoldDB" id="A0A1H3VXS8"/>
<keyword evidence="4 10" id="KW-0479">Metal-binding</keyword>
<evidence type="ECO:0000256" key="6">
    <source>
        <dbReference type="ARBA" id="ARBA00022968"/>
    </source>
</evidence>
<evidence type="ECO:0000313" key="12">
    <source>
        <dbReference type="EMBL" id="SDZ79491.1"/>
    </source>
</evidence>
<evidence type="ECO:0000256" key="9">
    <source>
        <dbReference type="ARBA" id="ARBA00023136"/>
    </source>
</evidence>
<dbReference type="EMBL" id="FNQM01000001">
    <property type="protein sequence ID" value="SDZ79491.1"/>
    <property type="molecule type" value="Genomic_DNA"/>
</dbReference>
<dbReference type="PANTHER" id="PTHR34128">
    <property type="entry name" value="CYTOCHROME C-TYPE BIOGENESIS PROTEIN CCME HOMOLOG, MITOCHONDRIAL"/>
    <property type="match status" value="1"/>
</dbReference>
<proteinExistence type="inferred from homology"/>
<feature type="topological domain" description="Cytoplasmic" evidence="10">
    <location>
        <begin position="1"/>
        <end position="9"/>
    </location>
</feature>
<evidence type="ECO:0000256" key="8">
    <source>
        <dbReference type="ARBA" id="ARBA00023004"/>
    </source>
</evidence>
<evidence type="ECO:0000256" key="4">
    <source>
        <dbReference type="ARBA" id="ARBA00022723"/>
    </source>
</evidence>